<gene>
    <name evidence="2" type="ORF">ARMSODRAFT_1040015</name>
</gene>
<keyword evidence="3" id="KW-1185">Reference proteome</keyword>
<evidence type="ECO:0000256" key="1">
    <source>
        <dbReference type="SAM" id="MobiDB-lite"/>
    </source>
</evidence>
<dbReference type="Proteomes" id="UP000218334">
    <property type="component" value="Unassembled WGS sequence"/>
</dbReference>
<dbReference type="AlphaFoldDB" id="A0A2H3BFK3"/>
<evidence type="ECO:0000313" key="3">
    <source>
        <dbReference type="Proteomes" id="UP000218334"/>
    </source>
</evidence>
<dbReference type="EMBL" id="KZ293432">
    <property type="protein sequence ID" value="PBK68450.1"/>
    <property type="molecule type" value="Genomic_DNA"/>
</dbReference>
<proteinExistence type="predicted"/>
<feature type="region of interest" description="Disordered" evidence="1">
    <location>
        <begin position="220"/>
        <end position="241"/>
    </location>
</feature>
<evidence type="ECO:0000313" key="2">
    <source>
        <dbReference type="EMBL" id="PBK68450.1"/>
    </source>
</evidence>
<reference evidence="3" key="1">
    <citation type="journal article" date="2017" name="Nat. Ecol. Evol.">
        <title>Genome expansion and lineage-specific genetic innovations in the forest pathogenic fungi Armillaria.</title>
        <authorList>
            <person name="Sipos G."/>
            <person name="Prasanna A.N."/>
            <person name="Walter M.C."/>
            <person name="O'Connor E."/>
            <person name="Balint B."/>
            <person name="Krizsan K."/>
            <person name="Kiss B."/>
            <person name="Hess J."/>
            <person name="Varga T."/>
            <person name="Slot J."/>
            <person name="Riley R."/>
            <person name="Boka B."/>
            <person name="Rigling D."/>
            <person name="Barry K."/>
            <person name="Lee J."/>
            <person name="Mihaltcheva S."/>
            <person name="LaButti K."/>
            <person name="Lipzen A."/>
            <person name="Waldron R."/>
            <person name="Moloney N.M."/>
            <person name="Sperisen C."/>
            <person name="Kredics L."/>
            <person name="Vagvoelgyi C."/>
            <person name="Patrignani A."/>
            <person name="Fitzpatrick D."/>
            <person name="Nagy I."/>
            <person name="Doyle S."/>
            <person name="Anderson J.B."/>
            <person name="Grigoriev I.V."/>
            <person name="Gueldener U."/>
            <person name="Muensterkoetter M."/>
            <person name="Nagy L.G."/>
        </authorList>
    </citation>
    <scope>NUCLEOTIDE SEQUENCE [LARGE SCALE GENOMIC DNA]</scope>
    <source>
        <strain evidence="3">28-4</strain>
    </source>
</reference>
<organism evidence="2 3">
    <name type="scientific">Armillaria solidipes</name>
    <dbReference type="NCBI Taxonomy" id="1076256"/>
    <lineage>
        <taxon>Eukaryota</taxon>
        <taxon>Fungi</taxon>
        <taxon>Dikarya</taxon>
        <taxon>Basidiomycota</taxon>
        <taxon>Agaricomycotina</taxon>
        <taxon>Agaricomycetes</taxon>
        <taxon>Agaricomycetidae</taxon>
        <taxon>Agaricales</taxon>
        <taxon>Marasmiineae</taxon>
        <taxon>Physalacriaceae</taxon>
        <taxon>Armillaria</taxon>
    </lineage>
</organism>
<feature type="compositionally biased region" description="Basic and acidic residues" evidence="1">
    <location>
        <begin position="227"/>
        <end position="241"/>
    </location>
</feature>
<protein>
    <submittedName>
        <fullName evidence="2">Uncharacterized protein</fullName>
    </submittedName>
</protein>
<accession>A0A2H3BFK3</accession>
<name>A0A2H3BFK3_9AGAR</name>
<sequence>MKEYITDRALIHICGFHPSCRRRKTENSSRPAHWISEKLVEGKWEDGCAEFPLLSHLQQPRGYRDVGPAHRYKPKNGLICVRDTIVAASTKTAPCSNIPLRCLLCPPNHPAIWKYTARHHFLNRHPAAELNQWKHLWQISSTEKAAMDKVWDERRKVPMPWGKNKHKKDELGALIISEATPCPARIEVAKQSGMALQCMWHKTREALTYVGTNDAGYSNKYQSSTLARDDPRDKSNENNGW</sequence>